<comment type="caution">
    <text evidence="8">The sequence shown here is derived from an EMBL/GenBank/DDBJ whole genome shotgun (WGS) entry which is preliminary data.</text>
</comment>
<dbReference type="GO" id="GO:1902531">
    <property type="term" value="P:regulation of intracellular signal transduction"/>
    <property type="evidence" value="ECO:0000318"/>
    <property type="project" value="GO_Central"/>
</dbReference>
<dbReference type="InterPro" id="IPR001932">
    <property type="entry name" value="PPM-type_phosphatase-like_dom"/>
</dbReference>
<dbReference type="AlphaFoldDB" id="A0A0K9P8C8"/>
<gene>
    <name evidence="8" type="ORF">ZOSMA_32G00050</name>
</gene>
<dbReference type="InterPro" id="IPR015655">
    <property type="entry name" value="PP2C"/>
</dbReference>
<evidence type="ECO:0000313" key="9">
    <source>
        <dbReference type="Proteomes" id="UP000036987"/>
    </source>
</evidence>
<evidence type="ECO:0000259" key="7">
    <source>
        <dbReference type="PROSITE" id="PS51746"/>
    </source>
</evidence>
<dbReference type="Proteomes" id="UP000036987">
    <property type="component" value="Unassembled WGS sequence"/>
</dbReference>
<evidence type="ECO:0000256" key="5">
    <source>
        <dbReference type="ARBA" id="ARBA00048336"/>
    </source>
</evidence>
<dbReference type="PANTHER" id="PTHR47992">
    <property type="entry name" value="PROTEIN PHOSPHATASE"/>
    <property type="match status" value="1"/>
</dbReference>
<dbReference type="SUPFAM" id="SSF81606">
    <property type="entry name" value="PP2C-like"/>
    <property type="match status" value="1"/>
</dbReference>
<dbReference type="PROSITE" id="PS51746">
    <property type="entry name" value="PPM_2"/>
    <property type="match status" value="1"/>
</dbReference>
<dbReference type="InterPro" id="IPR036457">
    <property type="entry name" value="PPM-type-like_dom_sf"/>
</dbReference>
<evidence type="ECO:0000256" key="6">
    <source>
        <dbReference type="SAM" id="SignalP"/>
    </source>
</evidence>
<reference evidence="9" key="1">
    <citation type="journal article" date="2016" name="Nature">
        <title>The genome of the seagrass Zostera marina reveals angiosperm adaptation to the sea.</title>
        <authorList>
            <person name="Olsen J.L."/>
            <person name="Rouze P."/>
            <person name="Verhelst B."/>
            <person name="Lin Y.-C."/>
            <person name="Bayer T."/>
            <person name="Collen J."/>
            <person name="Dattolo E."/>
            <person name="De Paoli E."/>
            <person name="Dittami S."/>
            <person name="Maumus F."/>
            <person name="Michel G."/>
            <person name="Kersting A."/>
            <person name="Lauritano C."/>
            <person name="Lohaus R."/>
            <person name="Toepel M."/>
            <person name="Tonon T."/>
            <person name="Vanneste K."/>
            <person name="Amirebrahimi M."/>
            <person name="Brakel J."/>
            <person name="Bostroem C."/>
            <person name="Chovatia M."/>
            <person name="Grimwood J."/>
            <person name="Jenkins J.W."/>
            <person name="Jueterbock A."/>
            <person name="Mraz A."/>
            <person name="Stam W.T."/>
            <person name="Tice H."/>
            <person name="Bornberg-Bauer E."/>
            <person name="Green P.J."/>
            <person name="Pearson G.A."/>
            <person name="Procaccini G."/>
            <person name="Duarte C.M."/>
            <person name="Schmutz J."/>
            <person name="Reusch T.B.H."/>
            <person name="Van de Peer Y."/>
        </authorList>
    </citation>
    <scope>NUCLEOTIDE SEQUENCE [LARGE SCALE GENOMIC DNA]</scope>
    <source>
        <strain evidence="9">cv. Finnish</strain>
    </source>
</reference>
<dbReference type="Gene3D" id="3.60.40.10">
    <property type="entry name" value="PPM-type phosphatase domain"/>
    <property type="match status" value="1"/>
</dbReference>
<proteinExistence type="predicted"/>
<keyword evidence="9" id="KW-1185">Reference proteome</keyword>
<dbReference type="SMART" id="SM00332">
    <property type="entry name" value="PP2Cc"/>
    <property type="match status" value="1"/>
</dbReference>
<evidence type="ECO:0000256" key="2">
    <source>
        <dbReference type="ARBA" id="ARBA00022801"/>
    </source>
</evidence>
<dbReference type="Pfam" id="PF00481">
    <property type="entry name" value="PP2C"/>
    <property type="match status" value="1"/>
</dbReference>
<keyword evidence="2" id="KW-0378">Hydrolase</keyword>
<keyword evidence="3" id="KW-0904">Protein phosphatase</keyword>
<dbReference type="OMA" id="MHANIDC"/>
<evidence type="ECO:0000313" key="8">
    <source>
        <dbReference type="EMBL" id="KMZ65219.1"/>
    </source>
</evidence>
<dbReference type="EC" id="3.1.3.16" evidence="1"/>
<feature type="signal peptide" evidence="6">
    <location>
        <begin position="1"/>
        <end position="18"/>
    </location>
</feature>
<sequence>MDCLLSILKALRLGTCLTFFNPNPVEQLPSTSSFKKEFGGKMVRNGWNHVASLFTQQGNKGINQDGMVIIEDFGSRPDTIFCGVFDGHGPSGHLIARKVRDILPSKLNSHWEVIDHAKESNANRVEEHEIFRILKESFLKAFEATDKELKFCPNIDCFNSGTTAVTLVKQGQYLVIGNIGDSRAILGRRDDNNYLDAIQLSVDLKPNLPRELKRIKQCKGRVFSLQNEPMMARVWMPQDDYPGLAMSRAFGDFCLKKYGLISVPEVHFRCLSQGDEFIVLATDGIWDVLSNKEVVNVVGLCHTRCSAAHSVVEKAKRVWKYKYPTSKMDDCTVVCLFLNTTLPHNISSYAGKTCNGNSNPSSMIETSEVSTYCCQEDHE</sequence>
<comment type="catalytic activity">
    <reaction evidence="5">
        <text>O-phospho-L-threonyl-[protein] + H2O = L-threonyl-[protein] + phosphate</text>
        <dbReference type="Rhea" id="RHEA:47004"/>
        <dbReference type="Rhea" id="RHEA-COMP:11060"/>
        <dbReference type="Rhea" id="RHEA-COMP:11605"/>
        <dbReference type="ChEBI" id="CHEBI:15377"/>
        <dbReference type="ChEBI" id="CHEBI:30013"/>
        <dbReference type="ChEBI" id="CHEBI:43474"/>
        <dbReference type="ChEBI" id="CHEBI:61977"/>
        <dbReference type="EC" id="3.1.3.16"/>
    </reaction>
</comment>
<dbReference type="CDD" id="cd00143">
    <property type="entry name" value="PP2Cc"/>
    <property type="match status" value="1"/>
</dbReference>
<organism evidence="8 9">
    <name type="scientific">Zostera marina</name>
    <name type="common">Eelgrass</name>
    <dbReference type="NCBI Taxonomy" id="29655"/>
    <lineage>
        <taxon>Eukaryota</taxon>
        <taxon>Viridiplantae</taxon>
        <taxon>Streptophyta</taxon>
        <taxon>Embryophyta</taxon>
        <taxon>Tracheophyta</taxon>
        <taxon>Spermatophyta</taxon>
        <taxon>Magnoliopsida</taxon>
        <taxon>Liliopsida</taxon>
        <taxon>Zosteraceae</taxon>
        <taxon>Zostera</taxon>
    </lineage>
</organism>
<dbReference type="OrthoDB" id="10264738at2759"/>
<keyword evidence="6" id="KW-0732">Signal</keyword>
<evidence type="ECO:0000256" key="1">
    <source>
        <dbReference type="ARBA" id="ARBA00013081"/>
    </source>
</evidence>
<feature type="domain" description="PPM-type phosphatase" evidence="7">
    <location>
        <begin position="50"/>
        <end position="338"/>
    </location>
</feature>
<accession>A0A0K9P8C8</accession>
<name>A0A0K9P8C8_ZOSMR</name>
<protein>
    <recommendedName>
        <fullName evidence="1">protein-serine/threonine phosphatase</fullName>
        <ecNumber evidence="1">3.1.3.16</ecNumber>
    </recommendedName>
</protein>
<dbReference type="EMBL" id="LFYR01001054">
    <property type="protein sequence ID" value="KMZ65219.1"/>
    <property type="molecule type" value="Genomic_DNA"/>
</dbReference>
<dbReference type="STRING" id="29655.A0A0K9P8C8"/>
<dbReference type="GO" id="GO:0004722">
    <property type="term" value="F:protein serine/threonine phosphatase activity"/>
    <property type="evidence" value="ECO:0000318"/>
    <property type="project" value="GO_Central"/>
</dbReference>
<comment type="catalytic activity">
    <reaction evidence="4">
        <text>O-phospho-L-seryl-[protein] + H2O = L-seryl-[protein] + phosphate</text>
        <dbReference type="Rhea" id="RHEA:20629"/>
        <dbReference type="Rhea" id="RHEA-COMP:9863"/>
        <dbReference type="Rhea" id="RHEA-COMP:11604"/>
        <dbReference type="ChEBI" id="CHEBI:15377"/>
        <dbReference type="ChEBI" id="CHEBI:29999"/>
        <dbReference type="ChEBI" id="CHEBI:43474"/>
        <dbReference type="ChEBI" id="CHEBI:83421"/>
        <dbReference type="EC" id="3.1.3.16"/>
    </reaction>
</comment>
<evidence type="ECO:0000256" key="3">
    <source>
        <dbReference type="ARBA" id="ARBA00022912"/>
    </source>
</evidence>
<feature type="chain" id="PRO_5005527676" description="protein-serine/threonine phosphatase" evidence="6">
    <location>
        <begin position="19"/>
        <end position="379"/>
    </location>
</feature>
<evidence type="ECO:0000256" key="4">
    <source>
        <dbReference type="ARBA" id="ARBA00047761"/>
    </source>
</evidence>